<dbReference type="GO" id="GO:0015179">
    <property type="term" value="F:L-amino acid transmembrane transporter activity"/>
    <property type="evidence" value="ECO:0007669"/>
    <property type="project" value="TreeGrafter"/>
</dbReference>
<keyword evidence="8 15" id="KW-0915">Sodium</keyword>
<keyword evidence="4 17" id="KW-0812">Transmembrane</keyword>
<keyword evidence="3" id="KW-0813">Transport</keyword>
<dbReference type="InterPro" id="IPR000175">
    <property type="entry name" value="Na/ntran_symport"/>
</dbReference>
<dbReference type="EMBL" id="BPLR01011396">
    <property type="protein sequence ID" value="GIY46305.1"/>
    <property type="molecule type" value="Genomic_DNA"/>
</dbReference>
<dbReference type="GO" id="GO:0005283">
    <property type="term" value="F:amino acid:sodium symporter activity"/>
    <property type="evidence" value="ECO:0007669"/>
    <property type="project" value="TreeGrafter"/>
</dbReference>
<evidence type="ECO:0000256" key="11">
    <source>
        <dbReference type="ARBA" id="ARBA00023180"/>
    </source>
</evidence>
<dbReference type="PANTHER" id="PTHR11616">
    <property type="entry name" value="SODIUM/CHLORIDE DEPENDENT TRANSPORTER"/>
    <property type="match status" value="1"/>
</dbReference>
<protein>
    <recommendedName>
        <fullName evidence="14">Sodium-dependent nutrient amino acid transporter 1</fullName>
    </recommendedName>
</protein>
<keyword evidence="11" id="KW-0325">Glycoprotein</keyword>
<dbReference type="GO" id="GO:0046872">
    <property type="term" value="F:metal ion binding"/>
    <property type="evidence" value="ECO:0007669"/>
    <property type="project" value="UniProtKB-KW"/>
</dbReference>
<dbReference type="PANTHER" id="PTHR11616:SF321">
    <property type="entry name" value="SODIUM-DEPENDENT NUTRIENT AMINO ACID TRANSPORTER 1-RELATED"/>
    <property type="match status" value="1"/>
</dbReference>
<keyword evidence="7 17" id="KW-1133">Transmembrane helix</keyword>
<evidence type="ECO:0000256" key="10">
    <source>
        <dbReference type="ARBA" id="ARBA00023136"/>
    </source>
</evidence>
<dbReference type="GO" id="GO:0005886">
    <property type="term" value="C:plasma membrane"/>
    <property type="evidence" value="ECO:0007669"/>
    <property type="project" value="TreeGrafter"/>
</dbReference>
<feature type="transmembrane region" description="Helical" evidence="17">
    <location>
        <begin position="110"/>
        <end position="131"/>
    </location>
</feature>
<comment type="similarity">
    <text evidence="2">Belongs to the sodium:neurotransmitter symporter (SNF) (TC 2.A.22) family.</text>
</comment>
<evidence type="ECO:0000256" key="14">
    <source>
        <dbReference type="ARBA" id="ARBA00040215"/>
    </source>
</evidence>
<dbReference type="GO" id="GO:0089718">
    <property type="term" value="P:amino acid import across plasma membrane"/>
    <property type="evidence" value="ECO:0007669"/>
    <property type="project" value="TreeGrafter"/>
</dbReference>
<keyword evidence="15" id="KW-0479">Metal-binding</keyword>
<keyword evidence="5" id="KW-0769">Symport</keyword>
<comment type="function">
    <text evidence="13">Unusual broad substrate spectrum amino acid:sodium cotransporter that promotes absorption of the D isomers of essential amino acids. Neutral amino acids are the preferred substrates, especially methionine and phenylalanine.</text>
</comment>
<evidence type="ECO:0000256" key="16">
    <source>
        <dbReference type="SAM" id="MobiDB-lite"/>
    </source>
</evidence>
<keyword evidence="9" id="KW-0406">Ion transport</keyword>
<organism evidence="18 19">
    <name type="scientific">Caerostris extrusa</name>
    <name type="common">Bark spider</name>
    <name type="synonym">Caerostris bankana</name>
    <dbReference type="NCBI Taxonomy" id="172846"/>
    <lineage>
        <taxon>Eukaryota</taxon>
        <taxon>Metazoa</taxon>
        <taxon>Ecdysozoa</taxon>
        <taxon>Arthropoda</taxon>
        <taxon>Chelicerata</taxon>
        <taxon>Arachnida</taxon>
        <taxon>Araneae</taxon>
        <taxon>Araneomorphae</taxon>
        <taxon>Entelegynae</taxon>
        <taxon>Araneoidea</taxon>
        <taxon>Araneidae</taxon>
        <taxon>Caerostris</taxon>
    </lineage>
</organism>
<evidence type="ECO:0000256" key="3">
    <source>
        <dbReference type="ARBA" id="ARBA00022448"/>
    </source>
</evidence>
<evidence type="ECO:0000256" key="13">
    <source>
        <dbReference type="ARBA" id="ARBA00037785"/>
    </source>
</evidence>
<keyword evidence="19" id="KW-1185">Reference proteome</keyword>
<evidence type="ECO:0000256" key="1">
    <source>
        <dbReference type="ARBA" id="ARBA00004141"/>
    </source>
</evidence>
<comment type="subcellular location">
    <subcellularLocation>
        <location evidence="1">Membrane</location>
        <topology evidence="1">Multi-pass membrane protein</topology>
    </subcellularLocation>
</comment>
<keyword evidence="12" id="KW-0739">Sodium transport</keyword>
<feature type="binding site" evidence="15">
    <location>
        <position position="93"/>
    </location>
    <ligand>
        <name>Na(+)</name>
        <dbReference type="ChEBI" id="CHEBI:29101"/>
        <label>1</label>
    </ligand>
</feature>
<evidence type="ECO:0000256" key="12">
    <source>
        <dbReference type="ARBA" id="ARBA00023201"/>
    </source>
</evidence>
<evidence type="ECO:0000313" key="18">
    <source>
        <dbReference type="EMBL" id="GIY46305.1"/>
    </source>
</evidence>
<feature type="region of interest" description="Disordered" evidence="16">
    <location>
        <begin position="50"/>
        <end position="69"/>
    </location>
</feature>
<evidence type="ECO:0000256" key="7">
    <source>
        <dbReference type="ARBA" id="ARBA00022989"/>
    </source>
</evidence>
<evidence type="ECO:0000256" key="8">
    <source>
        <dbReference type="ARBA" id="ARBA00023053"/>
    </source>
</evidence>
<evidence type="ECO:0000256" key="2">
    <source>
        <dbReference type="ARBA" id="ARBA00006459"/>
    </source>
</evidence>
<accession>A0AAV4TIU7</accession>
<dbReference type="Proteomes" id="UP001054945">
    <property type="component" value="Unassembled WGS sequence"/>
</dbReference>
<dbReference type="SUPFAM" id="SSF161070">
    <property type="entry name" value="SNF-like"/>
    <property type="match status" value="1"/>
</dbReference>
<dbReference type="InterPro" id="IPR037272">
    <property type="entry name" value="SNS_sf"/>
</dbReference>
<comment type="caution">
    <text evidence="18">The sequence shown here is derived from an EMBL/GenBank/DDBJ whole genome shotgun (WGS) entry which is preliminary data.</text>
</comment>
<evidence type="ECO:0000256" key="15">
    <source>
        <dbReference type="PIRSR" id="PIRSR600175-1"/>
    </source>
</evidence>
<keyword evidence="10 17" id="KW-0472">Membrane</keyword>
<keyword evidence="6" id="KW-0029">Amino-acid transport</keyword>
<name>A0AAV4TIU7_CAEEX</name>
<proteinExistence type="inferred from homology"/>
<sequence length="169" mass="19345">MTTYKSHLDGESVLEDMLTGQQDGCTSEIECRHTYLTWMENHPWQPAGRLTDQQAERGASKAEEEEEVPTRGKWGKSIQSLLLCISMSVGLGNVWRFPNVAYNNGGGAFLIPYLLLLVIIGRPLYYLELILGQFSSQGPIKLWRVVQHLKVLDMLKYYLCLLWLYFTIT</sequence>
<evidence type="ECO:0000256" key="9">
    <source>
        <dbReference type="ARBA" id="ARBA00023065"/>
    </source>
</evidence>
<evidence type="ECO:0000256" key="5">
    <source>
        <dbReference type="ARBA" id="ARBA00022847"/>
    </source>
</evidence>
<dbReference type="Pfam" id="PF00209">
    <property type="entry name" value="SNF"/>
    <property type="match status" value="1"/>
</dbReference>
<evidence type="ECO:0000256" key="4">
    <source>
        <dbReference type="ARBA" id="ARBA00022692"/>
    </source>
</evidence>
<evidence type="ECO:0000313" key="19">
    <source>
        <dbReference type="Proteomes" id="UP001054945"/>
    </source>
</evidence>
<reference evidence="18 19" key="1">
    <citation type="submission" date="2021-06" db="EMBL/GenBank/DDBJ databases">
        <title>Caerostris extrusa draft genome.</title>
        <authorList>
            <person name="Kono N."/>
            <person name="Arakawa K."/>
        </authorList>
    </citation>
    <scope>NUCLEOTIDE SEQUENCE [LARGE SCALE GENOMIC DNA]</scope>
</reference>
<evidence type="ECO:0000256" key="6">
    <source>
        <dbReference type="ARBA" id="ARBA00022970"/>
    </source>
</evidence>
<evidence type="ECO:0000256" key="17">
    <source>
        <dbReference type="SAM" id="Phobius"/>
    </source>
</evidence>
<dbReference type="PRINTS" id="PR00176">
    <property type="entry name" value="NANEUSMPORT"/>
</dbReference>
<gene>
    <name evidence="18" type="primary">NAAT1</name>
    <name evidence="18" type="ORF">CEXT_431341</name>
</gene>
<dbReference type="PROSITE" id="PS50267">
    <property type="entry name" value="NA_NEUROTRAN_SYMP_3"/>
    <property type="match status" value="1"/>
</dbReference>
<dbReference type="AlphaFoldDB" id="A0AAV4TIU7"/>
<feature type="binding site" evidence="15">
    <location>
        <position position="89"/>
    </location>
    <ligand>
        <name>Na(+)</name>
        <dbReference type="ChEBI" id="CHEBI:29101"/>
        <label>1</label>
    </ligand>
</feature>